<name>A0A6H9WPH0_9MICO</name>
<feature type="transmembrane region" description="Helical" evidence="1">
    <location>
        <begin position="51"/>
        <end position="72"/>
    </location>
</feature>
<comment type="caution">
    <text evidence="2">The sequence shown here is derived from an EMBL/GenBank/DDBJ whole genome shotgun (WGS) entry which is preliminary data.</text>
</comment>
<sequence length="79" mass="8277">MGYVLDSTPRVFTVTEETAVVDLGQITNDQQPGVPVGPDGDEHLVTTGTDVLWPLGAVGLALGLVGVTLLAMKARKRMS</sequence>
<dbReference type="AlphaFoldDB" id="A0A6H9WPH0"/>
<keyword evidence="1" id="KW-0472">Membrane</keyword>
<proteinExistence type="predicted"/>
<keyword evidence="1" id="KW-0812">Transmembrane</keyword>
<evidence type="ECO:0000256" key="1">
    <source>
        <dbReference type="SAM" id="Phobius"/>
    </source>
</evidence>
<evidence type="ECO:0000313" key="2">
    <source>
        <dbReference type="EMBL" id="KAB1648001.1"/>
    </source>
</evidence>
<dbReference type="Proteomes" id="UP000431744">
    <property type="component" value="Unassembled WGS sequence"/>
</dbReference>
<evidence type="ECO:0008006" key="4">
    <source>
        <dbReference type="Google" id="ProtNLM"/>
    </source>
</evidence>
<dbReference type="EMBL" id="WBJY01000002">
    <property type="protein sequence ID" value="KAB1648001.1"/>
    <property type="molecule type" value="Genomic_DNA"/>
</dbReference>
<organism evidence="2 3">
    <name type="scientific">Pseudoclavibacter endophyticus</name>
    <dbReference type="NCBI Taxonomy" id="1778590"/>
    <lineage>
        <taxon>Bacteria</taxon>
        <taxon>Bacillati</taxon>
        <taxon>Actinomycetota</taxon>
        <taxon>Actinomycetes</taxon>
        <taxon>Micrococcales</taxon>
        <taxon>Microbacteriaceae</taxon>
        <taxon>Pseudoclavibacter</taxon>
    </lineage>
</organism>
<protein>
    <recommendedName>
        <fullName evidence="4">LPXTG cell wall anchor domain-containing protein</fullName>
    </recommendedName>
</protein>
<gene>
    <name evidence="2" type="ORF">F8O04_09705</name>
</gene>
<evidence type="ECO:0000313" key="3">
    <source>
        <dbReference type="Proteomes" id="UP000431744"/>
    </source>
</evidence>
<keyword evidence="3" id="KW-1185">Reference proteome</keyword>
<dbReference type="OrthoDB" id="134475at2"/>
<accession>A0A6H9WPH0</accession>
<keyword evidence="1" id="KW-1133">Transmembrane helix</keyword>
<reference evidence="2 3" key="1">
    <citation type="submission" date="2019-09" db="EMBL/GenBank/DDBJ databases">
        <title>Phylogeny of genus Pseudoclavibacter and closely related genus.</title>
        <authorList>
            <person name="Li Y."/>
        </authorList>
    </citation>
    <scope>NUCLEOTIDE SEQUENCE [LARGE SCALE GENOMIC DNA]</scope>
    <source>
        <strain evidence="2 3">EGI 60007</strain>
    </source>
</reference>